<reference evidence="2" key="2">
    <citation type="submission" date="2015-07" db="EMBL/GenBank/DDBJ databases">
        <authorList>
            <person name="Noorani M."/>
        </authorList>
    </citation>
    <scope>NUCLEOTIDE SEQUENCE</scope>
    <source>
        <strain evidence="2">Yugu1</strain>
    </source>
</reference>
<dbReference type="EMBL" id="CM003530">
    <property type="protein sequence ID" value="RCV18207.1"/>
    <property type="molecule type" value="Genomic_DNA"/>
</dbReference>
<dbReference type="AlphaFoldDB" id="A0A368QJQ1"/>
<protein>
    <submittedName>
        <fullName evidence="2">Uncharacterized protein</fullName>
    </submittedName>
</protein>
<sequence length="151" mass="15717">MACSMPRPTTNHGCIRVASARASQHCNPDPHSRPPPAPHPTGPDTAAADPTKGAMDPPSGMADPTARGPLEGYQATTALPRRSPHPSPGCRSCTAPTVTVALASRVGSPPPLRPAPGRQGRHTPSPDQDRRERPPLSWGAARASGSLLLQR</sequence>
<feature type="region of interest" description="Disordered" evidence="1">
    <location>
        <begin position="21"/>
        <end position="151"/>
    </location>
</feature>
<reference evidence="2" key="1">
    <citation type="journal article" date="2012" name="Nat. Biotechnol.">
        <title>Reference genome sequence of the model plant Setaria.</title>
        <authorList>
            <person name="Bennetzen J.L."/>
            <person name="Schmutz J."/>
            <person name="Wang H."/>
            <person name="Percifield R."/>
            <person name="Hawkins J."/>
            <person name="Pontaroli A.C."/>
            <person name="Estep M."/>
            <person name="Feng L."/>
            <person name="Vaughn J.N."/>
            <person name="Grimwood J."/>
            <person name="Jenkins J."/>
            <person name="Barry K."/>
            <person name="Lindquist E."/>
            <person name="Hellsten U."/>
            <person name="Deshpande S."/>
            <person name="Wang X."/>
            <person name="Wu X."/>
            <person name="Mitros T."/>
            <person name="Triplett J."/>
            <person name="Yang X."/>
            <person name="Ye C.Y."/>
            <person name="Mauro-Herrera M."/>
            <person name="Wang L."/>
            <person name="Li P."/>
            <person name="Sharma M."/>
            <person name="Sharma R."/>
            <person name="Ronald P.C."/>
            <person name="Panaud O."/>
            <person name="Kellogg E.A."/>
            <person name="Brutnell T.P."/>
            <person name="Doust A.N."/>
            <person name="Tuskan G.A."/>
            <person name="Rokhsar D."/>
            <person name="Devos K.M."/>
        </authorList>
    </citation>
    <scope>NUCLEOTIDE SEQUENCE [LARGE SCALE GENOMIC DNA]</scope>
    <source>
        <strain evidence="2">Yugu1</strain>
    </source>
</reference>
<gene>
    <name evidence="2" type="ORF">SETIT_3G281200v2</name>
</gene>
<proteinExistence type="predicted"/>
<name>A0A368QJQ1_SETIT</name>
<organism evidence="2">
    <name type="scientific">Setaria italica</name>
    <name type="common">Foxtail millet</name>
    <name type="synonym">Panicum italicum</name>
    <dbReference type="NCBI Taxonomy" id="4555"/>
    <lineage>
        <taxon>Eukaryota</taxon>
        <taxon>Viridiplantae</taxon>
        <taxon>Streptophyta</taxon>
        <taxon>Embryophyta</taxon>
        <taxon>Tracheophyta</taxon>
        <taxon>Spermatophyta</taxon>
        <taxon>Magnoliopsida</taxon>
        <taxon>Liliopsida</taxon>
        <taxon>Poales</taxon>
        <taxon>Poaceae</taxon>
        <taxon>PACMAD clade</taxon>
        <taxon>Panicoideae</taxon>
        <taxon>Panicodae</taxon>
        <taxon>Paniceae</taxon>
        <taxon>Cenchrinae</taxon>
        <taxon>Setaria</taxon>
    </lineage>
</organism>
<evidence type="ECO:0000256" key="1">
    <source>
        <dbReference type="SAM" id="MobiDB-lite"/>
    </source>
</evidence>
<feature type="compositionally biased region" description="Low complexity" evidence="1">
    <location>
        <begin position="42"/>
        <end position="51"/>
    </location>
</feature>
<accession>A0A368QJQ1</accession>
<evidence type="ECO:0000313" key="2">
    <source>
        <dbReference type="EMBL" id="RCV18207.1"/>
    </source>
</evidence>